<feature type="domain" description="HTH araC/xylS-type" evidence="4">
    <location>
        <begin position="198"/>
        <end position="296"/>
    </location>
</feature>
<dbReference type="PROSITE" id="PS00041">
    <property type="entry name" value="HTH_ARAC_FAMILY_1"/>
    <property type="match status" value="1"/>
</dbReference>
<dbReference type="InterPro" id="IPR009057">
    <property type="entry name" value="Homeodomain-like_sf"/>
</dbReference>
<dbReference type="RefSeq" id="WP_212695895.1">
    <property type="nucleotide sequence ID" value="NZ_CP058649.1"/>
</dbReference>
<evidence type="ECO:0000259" key="4">
    <source>
        <dbReference type="PROSITE" id="PS01124"/>
    </source>
</evidence>
<dbReference type="SMART" id="SM00342">
    <property type="entry name" value="HTH_ARAC"/>
    <property type="match status" value="1"/>
</dbReference>
<accession>A0A8J8SJ17</accession>
<dbReference type="Pfam" id="PF02311">
    <property type="entry name" value="AraC_binding"/>
    <property type="match status" value="1"/>
</dbReference>
<evidence type="ECO:0000313" key="5">
    <source>
        <dbReference type="EMBL" id="QUI25196.1"/>
    </source>
</evidence>
<dbReference type="PROSITE" id="PS01124">
    <property type="entry name" value="HTH_ARAC_FAMILY_2"/>
    <property type="match status" value="1"/>
</dbReference>
<sequence length="301" mass="35716">MKHVLAINDINPIIRKAGIQEAPMDVLPYRIILDYEFIYCEAGQFIIDYPNKSVTINHGQVAIIPPDTLHRFLVPTRHVEAYWVHFDFVQYPYQQKISAIVHEKPWLSTMTDMHLYSIPRPVIEIMPHYTLPSFFHVDPLIEPLQLFRSLYRFHDKKPYGWQLQCKQILLTLILDMIAKLSKRDKSDYHDGQQEDFIMRIEQYIQGNIYRHMTVGELAKHFHYHPDTLTRLFKSKRKQTLKAYIRQCKVDSSKNLLTNTHYAIETIAEMYGFTDRTYYSKVFKKVVGVSPTTYRKQHPKNP</sequence>
<dbReference type="InterPro" id="IPR018062">
    <property type="entry name" value="HTH_AraC-typ_CS"/>
</dbReference>
<dbReference type="Gene3D" id="1.10.10.60">
    <property type="entry name" value="Homeodomain-like"/>
    <property type="match status" value="2"/>
</dbReference>
<reference evidence="5" key="1">
    <citation type="submission" date="2020-07" db="EMBL/GenBank/DDBJ databases">
        <title>Vallitalea pronyensis genome.</title>
        <authorList>
            <person name="Postec A."/>
        </authorList>
    </citation>
    <scope>NUCLEOTIDE SEQUENCE</scope>
    <source>
        <strain evidence="5">FatNI3</strain>
    </source>
</reference>
<organism evidence="5 6">
    <name type="scientific">Vallitalea pronyensis</name>
    <dbReference type="NCBI Taxonomy" id="1348613"/>
    <lineage>
        <taxon>Bacteria</taxon>
        <taxon>Bacillati</taxon>
        <taxon>Bacillota</taxon>
        <taxon>Clostridia</taxon>
        <taxon>Lachnospirales</taxon>
        <taxon>Vallitaleaceae</taxon>
        <taxon>Vallitalea</taxon>
    </lineage>
</organism>
<dbReference type="InterPro" id="IPR003313">
    <property type="entry name" value="AraC-bd"/>
</dbReference>
<dbReference type="KEGG" id="vpy:HZI73_24140"/>
<dbReference type="EMBL" id="CP058649">
    <property type="protein sequence ID" value="QUI25196.1"/>
    <property type="molecule type" value="Genomic_DNA"/>
</dbReference>
<keyword evidence="3" id="KW-0804">Transcription</keyword>
<dbReference type="PANTHER" id="PTHR43280:SF2">
    <property type="entry name" value="HTH-TYPE TRANSCRIPTIONAL REGULATOR EXSA"/>
    <property type="match status" value="1"/>
</dbReference>
<dbReference type="Proteomes" id="UP000683246">
    <property type="component" value="Chromosome"/>
</dbReference>
<keyword evidence="1" id="KW-0805">Transcription regulation</keyword>
<dbReference type="GO" id="GO:0003700">
    <property type="term" value="F:DNA-binding transcription factor activity"/>
    <property type="evidence" value="ECO:0007669"/>
    <property type="project" value="InterPro"/>
</dbReference>
<dbReference type="Gene3D" id="2.60.120.10">
    <property type="entry name" value="Jelly Rolls"/>
    <property type="match status" value="1"/>
</dbReference>
<keyword evidence="6" id="KW-1185">Reference proteome</keyword>
<dbReference type="AlphaFoldDB" id="A0A8J8SJ17"/>
<dbReference type="InterPro" id="IPR014710">
    <property type="entry name" value="RmlC-like_jellyroll"/>
</dbReference>
<evidence type="ECO:0000256" key="2">
    <source>
        <dbReference type="ARBA" id="ARBA00023125"/>
    </source>
</evidence>
<proteinExistence type="predicted"/>
<evidence type="ECO:0000313" key="6">
    <source>
        <dbReference type="Proteomes" id="UP000683246"/>
    </source>
</evidence>
<dbReference type="Pfam" id="PF12833">
    <property type="entry name" value="HTH_18"/>
    <property type="match status" value="1"/>
</dbReference>
<gene>
    <name evidence="5" type="ORF">HZI73_24140</name>
</gene>
<dbReference type="SUPFAM" id="SSF51215">
    <property type="entry name" value="Regulatory protein AraC"/>
    <property type="match status" value="1"/>
</dbReference>
<dbReference type="PRINTS" id="PR00032">
    <property type="entry name" value="HTHARAC"/>
</dbReference>
<evidence type="ECO:0000256" key="1">
    <source>
        <dbReference type="ARBA" id="ARBA00023015"/>
    </source>
</evidence>
<dbReference type="InterPro" id="IPR020449">
    <property type="entry name" value="Tscrpt_reg_AraC-type_HTH"/>
</dbReference>
<dbReference type="GO" id="GO:0043565">
    <property type="term" value="F:sequence-specific DNA binding"/>
    <property type="evidence" value="ECO:0007669"/>
    <property type="project" value="InterPro"/>
</dbReference>
<name>A0A8J8SJ17_9FIRM</name>
<protein>
    <submittedName>
        <fullName evidence="5">Helix-turn-helix domain-containing protein</fullName>
    </submittedName>
</protein>
<keyword evidence="2" id="KW-0238">DNA-binding</keyword>
<evidence type="ECO:0000256" key="3">
    <source>
        <dbReference type="ARBA" id="ARBA00023163"/>
    </source>
</evidence>
<dbReference type="SUPFAM" id="SSF46689">
    <property type="entry name" value="Homeodomain-like"/>
    <property type="match status" value="2"/>
</dbReference>
<dbReference type="InterPro" id="IPR037923">
    <property type="entry name" value="HTH-like"/>
</dbReference>
<dbReference type="InterPro" id="IPR018060">
    <property type="entry name" value="HTH_AraC"/>
</dbReference>
<dbReference type="PANTHER" id="PTHR43280">
    <property type="entry name" value="ARAC-FAMILY TRANSCRIPTIONAL REGULATOR"/>
    <property type="match status" value="1"/>
</dbReference>